<evidence type="ECO:0000256" key="2">
    <source>
        <dbReference type="ARBA" id="ARBA00022840"/>
    </source>
</evidence>
<protein>
    <submittedName>
        <fullName evidence="5">ATP-binding cassette domain-containing protein</fullName>
    </submittedName>
</protein>
<dbReference type="PANTHER" id="PTHR24220">
    <property type="entry name" value="IMPORT ATP-BINDING PROTEIN"/>
    <property type="match status" value="1"/>
</dbReference>
<dbReference type="InterPro" id="IPR017871">
    <property type="entry name" value="ABC_transporter-like_CS"/>
</dbReference>
<feature type="region of interest" description="Disordered" evidence="3">
    <location>
        <begin position="43"/>
        <end position="63"/>
    </location>
</feature>
<name>A0A558AAP5_9PSEU</name>
<dbReference type="OrthoDB" id="5181363at2"/>
<proteinExistence type="predicted"/>
<gene>
    <name evidence="5" type="ORF">FNH06_17275</name>
</gene>
<dbReference type="PROSITE" id="PS00211">
    <property type="entry name" value="ABC_TRANSPORTER_1"/>
    <property type="match status" value="1"/>
</dbReference>
<dbReference type="AlphaFoldDB" id="A0A558AAP5"/>
<keyword evidence="6" id="KW-1185">Reference proteome</keyword>
<dbReference type="GO" id="GO:0022857">
    <property type="term" value="F:transmembrane transporter activity"/>
    <property type="evidence" value="ECO:0007669"/>
    <property type="project" value="TreeGrafter"/>
</dbReference>
<keyword evidence="2 5" id="KW-0067">ATP-binding</keyword>
<dbReference type="Pfam" id="PF00005">
    <property type="entry name" value="ABC_tran"/>
    <property type="match status" value="1"/>
</dbReference>
<evidence type="ECO:0000256" key="1">
    <source>
        <dbReference type="ARBA" id="ARBA00022741"/>
    </source>
</evidence>
<evidence type="ECO:0000259" key="4">
    <source>
        <dbReference type="PROSITE" id="PS50893"/>
    </source>
</evidence>
<dbReference type="EMBL" id="VJZA01000027">
    <property type="protein sequence ID" value="TVT21325.1"/>
    <property type="molecule type" value="Genomic_DNA"/>
</dbReference>
<dbReference type="InterPro" id="IPR003439">
    <property type="entry name" value="ABC_transporter-like_ATP-bd"/>
</dbReference>
<organism evidence="5 6">
    <name type="scientific">Amycolatopsis acidiphila</name>
    <dbReference type="NCBI Taxonomy" id="715473"/>
    <lineage>
        <taxon>Bacteria</taxon>
        <taxon>Bacillati</taxon>
        <taxon>Actinomycetota</taxon>
        <taxon>Actinomycetes</taxon>
        <taxon>Pseudonocardiales</taxon>
        <taxon>Pseudonocardiaceae</taxon>
        <taxon>Amycolatopsis</taxon>
    </lineage>
</organism>
<keyword evidence="1" id="KW-0547">Nucleotide-binding</keyword>
<comment type="caution">
    <text evidence="5">The sequence shown here is derived from an EMBL/GenBank/DDBJ whole genome shotgun (WGS) entry which is preliminary data.</text>
</comment>
<evidence type="ECO:0000313" key="6">
    <source>
        <dbReference type="Proteomes" id="UP000318578"/>
    </source>
</evidence>
<dbReference type="Proteomes" id="UP000318578">
    <property type="component" value="Unassembled WGS sequence"/>
</dbReference>
<dbReference type="GO" id="GO:0005886">
    <property type="term" value="C:plasma membrane"/>
    <property type="evidence" value="ECO:0007669"/>
    <property type="project" value="TreeGrafter"/>
</dbReference>
<dbReference type="GO" id="GO:0005524">
    <property type="term" value="F:ATP binding"/>
    <property type="evidence" value="ECO:0007669"/>
    <property type="project" value="UniProtKB-KW"/>
</dbReference>
<evidence type="ECO:0000313" key="5">
    <source>
        <dbReference type="EMBL" id="TVT21325.1"/>
    </source>
</evidence>
<dbReference type="InterPro" id="IPR003593">
    <property type="entry name" value="AAA+_ATPase"/>
</dbReference>
<dbReference type="InterPro" id="IPR015854">
    <property type="entry name" value="ABC_transpr_LolD-like"/>
</dbReference>
<dbReference type="SUPFAM" id="SSF52540">
    <property type="entry name" value="P-loop containing nucleoside triphosphate hydrolases"/>
    <property type="match status" value="1"/>
</dbReference>
<dbReference type="SMART" id="SM00382">
    <property type="entry name" value="AAA"/>
    <property type="match status" value="1"/>
</dbReference>
<dbReference type="PROSITE" id="PS50893">
    <property type="entry name" value="ABC_TRANSPORTER_2"/>
    <property type="match status" value="1"/>
</dbReference>
<accession>A0A558AAP5</accession>
<sequence>MSCRAARSPRRSWPPSRSGACCRRRRWSRCPRRCRAPGWCRSTGPAATARSTPCRSTSWSGRSPSSPCSVGCSAWSRCWPCWSRSRCGGGRTRSPGRWCCGWAWGCGRCSAAISSSWARSPGWPPSPGWPAGSPWRAWPCRGSTRCAGSPRVRHCPTRRRSCSPSPPSRSWWCCWRAGSRCVRCAPPGPRSCCVADTVFELDRVGVDYPTPAGTVTGLHDVSLAVPRSGITVFAGPSGSGKSTLLRVLGLFERPARGTLRFDGVDTGALRHAGRRALRREHLGLVFQNPSENLLDYLSVADNLRAAAQAARRGCEPERILEQLGLGGTGEWAVPALSGGQQQRLAFGCALARGSSVILADEPTSQLDEASADLVLDTLRYLAEQDFAVLVASHDDRLVDLGTRIARLRGGRLEGVEQR</sequence>
<evidence type="ECO:0000256" key="3">
    <source>
        <dbReference type="SAM" id="MobiDB-lite"/>
    </source>
</evidence>
<reference evidence="5 6" key="1">
    <citation type="submission" date="2019-07" db="EMBL/GenBank/DDBJ databases">
        <title>New species of Amycolatopsis and Streptomyces.</title>
        <authorList>
            <person name="Duangmal K."/>
            <person name="Teo W.F.A."/>
            <person name="Lipun K."/>
        </authorList>
    </citation>
    <scope>NUCLEOTIDE SEQUENCE [LARGE SCALE GENOMIC DNA]</scope>
    <source>
        <strain evidence="5 6">JCM 30562</strain>
    </source>
</reference>
<feature type="domain" description="ABC transporter" evidence="4">
    <location>
        <begin position="201"/>
        <end position="417"/>
    </location>
</feature>
<dbReference type="Gene3D" id="3.40.50.300">
    <property type="entry name" value="P-loop containing nucleotide triphosphate hydrolases"/>
    <property type="match status" value="1"/>
</dbReference>
<dbReference type="GO" id="GO:0016887">
    <property type="term" value="F:ATP hydrolysis activity"/>
    <property type="evidence" value="ECO:0007669"/>
    <property type="project" value="InterPro"/>
</dbReference>
<dbReference type="InterPro" id="IPR027417">
    <property type="entry name" value="P-loop_NTPase"/>
</dbReference>